<evidence type="ECO:0000313" key="3">
    <source>
        <dbReference type="Proteomes" id="UP000438760"/>
    </source>
</evidence>
<evidence type="ECO:0000256" key="1">
    <source>
        <dbReference type="SAM" id="SignalP"/>
    </source>
</evidence>
<dbReference type="Pfam" id="PF16215">
    <property type="entry name" value="DUF4876"/>
    <property type="match status" value="1"/>
</dbReference>
<organism evidence="2 3">
    <name type="scientific">Myroides albus</name>
    <dbReference type="NCBI Taxonomy" id="2562892"/>
    <lineage>
        <taxon>Bacteria</taxon>
        <taxon>Pseudomonadati</taxon>
        <taxon>Bacteroidota</taxon>
        <taxon>Flavobacteriia</taxon>
        <taxon>Flavobacteriales</taxon>
        <taxon>Flavobacteriaceae</taxon>
        <taxon>Myroides</taxon>
    </lineage>
</organism>
<keyword evidence="1" id="KW-0732">Signal</keyword>
<sequence>MRKSFLAITMAIFSLTFVATSCSSDDNTVEEIVVKETGLQLNLKSDFANEYIDAKVEFVELNTAKKEVFTIKSDKTELKIAKGSYKITLNGKATNKEKVEFHIGASGEVDIVSDNQTIDLEIFVKSFANDFIIEEIFFTGVLTNEGKQYTNGKYFKLTNNTDKELKTGGLLILQSEFYSTLDHKVTPNIKEKAFAVKGVLMIHEKDSKNVKPGDFIIIADNAIDHSVSNGYDLTKADYEFPNRENPKLGQVDNPQVPDAEVIYTTMAMNMFFMHNRGFESYAIARFPEGVTKEAWMLENVYSYSYVNAAGNITEKKGYSVPNEWILDGVNCSIPTKWEQNLLGSSIDSGWTSVGTIDSDPLRYGKTVRRKIVGQMENGKHMYQDTNNSTDDFVPDSEASLKKGIVH</sequence>
<accession>A0A6I3LRP4</accession>
<dbReference type="OrthoDB" id="1409865at2"/>
<name>A0A6I3LRP4_9FLAO</name>
<dbReference type="Proteomes" id="UP000438760">
    <property type="component" value="Unassembled WGS sequence"/>
</dbReference>
<feature type="chain" id="PRO_5026072073" evidence="1">
    <location>
        <begin position="22"/>
        <end position="406"/>
    </location>
</feature>
<dbReference type="PROSITE" id="PS51257">
    <property type="entry name" value="PROKAR_LIPOPROTEIN"/>
    <property type="match status" value="1"/>
</dbReference>
<dbReference type="InterPro" id="IPR032627">
    <property type="entry name" value="DUF4876"/>
</dbReference>
<proteinExistence type="predicted"/>
<keyword evidence="3" id="KW-1185">Reference proteome</keyword>
<dbReference type="RefSeq" id="WP_155093352.1">
    <property type="nucleotide sequence ID" value="NZ_CP102754.1"/>
</dbReference>
<reference evidence="2 3" key="1">
    <citation type="submission" date="2019-11" db="EMBL/GenBank/DDBJ databases">
        <title>Genome of Strain BIT-d1.</title>
        <authorList>
            <person name="Yang Y."/>
        </authorList>
    </citation>
    <scope>NUCLEOTIDE SEQUENCE [LARGE SCALE GENOMIC DNA]</scope>
    <source>
        <strain evidence="2 3">BIT-d1</strain>
    </source>
</reference>
<protein>
    <submittedName>
        <fullName evidence="2">DUF4876 domain-containing protein</fullName>
    </submittedName>
</protein>
<comment type="caution">
    <text evidence="2">The sequence shown here is derived from an EMBL/GenBank/DDBJ whole genome shotgun (WGS) entry which is preliminary data.</text>
</comment>
<dbReference type="EMBL" id="WMJX01000068">
    <property type="protein sequence ID" value="MTG99361.1"/>
    <property type="molecule type" value="Genomic_DNA"/>
</dbReference>
<gene>
    <name evidence="2" type="ORF">GJV76_14730</name>
</gene>
<feature type="signal peptide" evidence="1">
    <location>
        <begin position="1"/>
        <end position="21"/>
    </location>
</feature>
<evidence type="ECO:0000313" key="2">
    <source>
        <dbReference type="EMBL" id="MTG99361.1"/>
    </source>
</evidence>
<dbReference type="AlphaFoldDB" id="A0A6I3LRP4"/>